<dbReference type="EC" id="2.1.1.233" evidence="3 8"/>
<evidence type="ECO:0000256" key="6">
    <source>
        <dbReference type="ARBA" id="ARBA00022679"/>
    </source>
</evidence>
<evidence type="ECO:0000256" key="9">
    <source>
        <dbReference type="PIRSR" id="PIRSR016305-1"/>
    </source>
</evidence>
<dbReference type="OrthoDB" id="203237at2759"/>
<evidence type="ECO:0000256" key="2">
    <source>
        <dbReference type="ARBA" id="ARBA00010703"/>
    </source>
</evidence>
<keyword evidence="12" id="KW-1185">Reference proteome</keyword>
<sequence>MFNQPSLGFPPGPQRQDSDAPIRQTDTDAAVARLSAAQKQYLNDPFVKYLVPRAQFQQPRPPLINIGTYVRTKGIDDLVEEWLSRAAKTGKQCQIVSLGAGSDTRFWRIATGPHQDVIKSYIEVDFHEITTKKAMSIKKSRQLLEILGNPDEIKLANGGTALHAPKYHLLAADLRSDPVDTLQELLTQPSNEHAILSAECPTLLLFECVLAYMTVEASSRLLQWFVNYFSANGNEEVAKANSPLGCIVYEMFGLNDSFGKVMLNNLRARNVSLPGAEPLTTIGSLISRFLDSGFQTARALTLKDIRRSYVESEELARISRLEFLDETEELDLVLAHYAISWGILIPSPADQDSWSDWRLREKDHPEEEHPF</sequence>
<dbReference type="AlphaFoldDB" id="A0A8H5G025"/>
<organism evidence="11 12">
    <name type="scientific">Leucocoprinus leucothites</name>
    <dbReference type="NCBI Taxonomy" id="201217"/>
    <lineage>
        <taxon>Eukaryota</taxon>
        <taxon>Fungi</taxon>
        <taxon>Dikarya</taxon>
        <taxon>Basidiomycota</taxon>
        <taxon>Agaricomycotina</taxon>
        <taxon>Agaricomycetes</taxon>
        <taxon>Agaricomycetidae</taxon>
        <taxon>Agaricales</taxon>
        <taxon>Agaricineae</taxon>
        <taxon>Agaricaceae</taxon>
        <taxon>Leucocoprinus</taxon>
    </lineage>
</organism>
<dbReference type="SUPFAM" id="SSF53335">
    <property type="entry name" value="S-adenosyl-L-methionine-dependent methyltransferases"/>
    <property type="match status" value="1"/>
</dbReference>
<dbReference type="PIRSF" id="PIRSF016305">
    <property type="entry name" value="LCM_mtfrase"/>
    <property type="match status" value="1"/>
</dbReference>
<reference evidence="11 12" key="1">
    <citation type="journal article" date="2020" name="ISME J.">
        <title>Uncovering the hidden diversity of litter-decomposition mechanisms in mushroom-forming fungi.</title>
        <authorList>
            <person name="Floudas D."/>
            <person name="Bentzer J."/>
            <person name="Ahren D."/>
            <person name="Johansson T."/>
            <person name="Persson P."/>
            <person name="Tunlid A."/>
        </authorList>
    </citation>
    <scope>NUCLEOTIDE SEQUENCE [LARGE SCALE GENOMIC DNA]</scope>
    <source>
        <strain evidence="11 12">CBS 146.42</strain>
    </source>
</reference>
<dbReference type="Gene3D" id="3.40.50.150">
    <property type="entry name" value="Vaccinia Virus protein VP39"/>
    <property type="match status" value="1"/>
</dbReference>
<evidence type="ECO:0000313" key="12">
    <source>
        <dbReference type="Proteomes" id="UP000559027"/>
    </source>
</evidence>
<feature type="binding site" evidence="9">
    <location>
        <begin position="173"/>
        <end position="174"/>
    </location>
    <ligand>
        <name>S-adenosyl-L-methionine</name>
        <dbReference type="ChEBI" id="CHEBI:59789"/>
    </ligand>
</feature>
<keyword evidence="5 8" id="KW-0489">Methyltransferase</keyword>
<dbReference type="PANTHER" id="PTHR13600:SF21">
    <property type="entry name" value="LEUCINE CARBOXYL METHYLTRANSFERASE 1"/>
    <property type="match status" value="1"/>
</dbReference>
<evidence type="ECO:0000256" key="10">
    <source>
        <dbReference type="SAM" id="MobiDB-lite"/>
    </source>
</evidence>
<dbReference type="GO" id="GO:0032259">
    <property type="term" value="P:methylation"/>
    <property type="evidence" value="ECO:0007669"/>
    <property type="project" value="UniProtKB-KW"/>
</dbReference>
<feature type="binding site" evidence="9">
    <location>
        <position position="71"/>
    </location>
    <ligand>
        <name>S-adenosyl-L-methionine</name>
        <dbReference type="ChEBI" id="CHEBI:59789"/>
    </ligand>
</feature>
<keyword evidence="7 8" id="KW-0949">S-adenosyl-L-methionine</keyword>
<evidence type="ECO:0000256" key="8">
    <source>
        <dbReference type="PIRNR" id="PIRNR016305"/>
    </source>
</evidence>
<feature type="region of interest" description="Disordered" evidence="10">
    <location>
        <begin position="1"/>
        <end position="21"/>
    </location>
</feature>
<dbReference type="Pfam" id="PF04072">
    <property type="entry name" value="LCM"/>
    <property type="match status" value="1"/>
</dbReference>
<comment type="caution">
    <text evidence="11">The sequence shown here is derived from an EMBL/GenBank/DDBJ whole genome shotgun (WGS) entry which is preliminary data.</text>
</comment>
<dbReference type="InterPro" id="IPR007213">
    <property type="entry name" value="Ppm1/Ppm2/Tcmp"/>
</dbReference>
<evidence type="ECO:0000313" key="11">
    <source>
        <dbReference type="EMBL" id="KAF5355137.1"/>
    </source>
</evidence>
<evidence type="ECO:0000256" key="3">
    <source>
        <dbReference type="ARBA" id="ARBA00012834"/>
    </source>
</evidence>
<feature type="binding site" evidence="9">
    <location>
        <position position="99"/>
    </location>
    <ligand>
        <name>S-adenosyl-L-methionine</name>
        <dbReference type="ChEBI" id="CHEBI:59789"/>
    </ligand>
</feature>
<protein>
    <recommendedName>
        <fullName evidence="4 8">Leucine carboxyl methyltransferase 1</fullName>
        <ecNumber evidence="3 8">2.1.1.233</ecNumber>
    </recommendedName>
</protein>
<dbReference type="InterPro" id="IPR029063">
    <property type="entry name" value="SAM-dependent_MTases_sf"/>
</dbReference>
<dbReference type="InterPro" id="IPR016651">
    <property type="entry name" value="LCMT1"/>
</dbReference>
<accession>A0A8H5G025</accession>
<gene>
    <name evidence="11" type="ORF">D9756_005483</name>
</gene>
<evidence type="ECO:0000256" key="4">
    <source>
        <dbReference type="ARBA" id="ARBA00017497"/>
    </source>
</evidence>
<dbReference type="Proteomes" id="UP000559027">
    <property type="component" value="Unassembled WGS sequence"/>
</dbReference>
<feature type="binding site" evidence="9">
    <location>
        <position position="207"/>
    </location>
    <ligand>
        <name>S-adenosyl-L-methionine</name>
        <dbReference type="ChEBI" id="CHEBI:59789"/>
    </ligand>
</feature>
<dbReference type="EMBL" id="JAACJO010000008">
    <property type="protein sequence ID" value="KAF5355137.1"/>
    <property type="molecule type" value="Genomic_DNA"/>
</dbReference>
<comment type="function">
    <text evidence="8">Methylates the carboxyl group of the C-terminal leucine residue of protein phosphatase 2A catalytic subunits to form alpha-leucine ester residues.</text>
</comment>
<proteinExistence type="inferred from homology"/>
<evidence type="ECO:0000256" key="7">
    <source>
        <dbReference type="ARBA" id="ARBA00022691"/>
    </source>
</evidence>
<comment type="catalytic activity">
    <reaction evidence="1 8">
        <text>[phosphatase 2A protein]-C-terminal L-leucine + S-adenosyl-L-methionine = [phosphatase 2A protein]-C-terminal L-leucine methyl ester + S-adenosyl-L-homocysteine</text>
        <dbReference type="Rhea" id="RHEA:48544"/>
        <dbReference type="Rhea" id="RHEA-COMP:12134"/>
        <dbReference type="Rhea" id="RHEA-COMP:12135"/>
        <dbReference type="ChEBI" id="CHEBI:57856"/>
        <dbReference type="ChEBI" id="CHEBI:59789"/>
        <dbReference type="ChEBI" id="CHEBI:90516"/>
        <dbReference type="ChEBI" id="CHEBI:90517"/>
        <dbReference type="EC" id="2.1.1.233"/>
    </reaction>
</comment>
<dbReference type="GO" id="GO:0018423">
    <property type="term" value="F:protein C-terminal leucine carboxyl O-methyltransferase activity"/>
    <property type="evidence" value="ECO:0007669"/>
    <property type="project" value="UniProtKB-EC"/>
</dbReference>
<evidence type="ECO:0000256" key="1">
    <source>
        <dbReference type="ARBA" id="ARBA00000724"/>
    </source>
</evidence>
<name>A0A8H5G025_9AGAR</name>
<keyword evidence="6 8" id="KW-0808">Transferase</keyword>
<comment type="similarity">
    <text evidence="2 8">Belongs to the methyltransferase superfamily. LCMT family.</text>
</comment>
<evidence type="ECO:0000256" key="5">
    <source>
        <dbReference type="ARBA" id="ARBA00022603"/>
    </source>
</evidence>
<dbReference type="PANTHER" id="PTHR13600">
    <property type="entry name" value="LEUCINE CARBOXYL METHYLTRANSFERASE"/>
    <property type="match status" value="1"/>
</dbReference>